<dbReference type="Pfam" id="PF25939">
    <property type="entry name" value="DUF7982"/>
    <property type="match status" value="1"/>
</dbReference>
<accession>A0ABD5PNV2</accession>
<dbReference type="EMBL" id="JBHSFA010000005">
    <property type="protein sequence ID" value="MFC4542217.1"/>
    <property type="molecule type" value="Genomic_DNA"/>
</dbReference>
<proteinExistence type="predicted"/>
<dbReference type="RefSeq" id="WP_250141617.1">
    <property type="nucleotide sequence ID" value="NZ_JALIQP010000004.1"/>
</dbReference>
<evidence type="ECO:0000313" key="3">
    <source>
        <dbReference type="Proteomes" id="UP001595898"/>
    </source>
</evidence>
<dbReference type="AlphaFoldDB" id="A0ABD5PNV2"/>
<name>A0ABD5PNV2_9EURY</name>
<gene>
    <name evidence="2" type="ORF">ACFO5R_09785</name>
</gene>
<dbReference type="InterPro" id="IPR058288">
    <property type="entry name" value="DUF7982"/>
</dbReference>
<protein>
    <recommendedName>
        <fullName evidence="1">DUF7982 domain-containing protein</fullName>
    </recommendedName>
</protein>
<sequence length="213" mass="22944">MYAFTTGRFVDAPVSDRIYGAAAANEQTFVDELELSADRIYVPADEPNAARLFVPQQADYDLRTDSIESLAVAPTGSIGSPDVETGLQGVILEPTGDGLFREFERMLRPDLSTAAQPIAVQLADGLVNGLELAGAVEPDVSPTEGRATIRISDSVFGDVSRFDHPVVSFFGVGLATGLDRPVIFDGITREDETKWLGSYRWNPDGESSGRTDD</sequence>
<evidence type="ECO:0000313" key="2">
    <source>
        <dbReference type="EMBL" id="MFC4542217.1"/>
    </source>
</evidence>
<feature type="domain" description="DUF7982" evidence="1">
    <location>
        <begin position="2"/>
        <end position="201"/>
    </location>
</feature>
<evidence type="ECO:0000259" key="1">
    <source>
        <dbReference type="Pfam" id="PF25939"/>
    </source>
</evidence>
<dbReference type="Proteomes" id="UP001595898">
    <property type="component" value="Unassembled WGS sequence"/>
</dbReference>
<organism evidence="2 3">
    <name type="scientific">Halosolutus amylolyticus</name>
    <dbReference type="NCBI Taxonomy" id="2932267"/>
    <lineage>
        <taxon>Archaea</taxon>
        <taxon>Methanobacteriati</taxon>
        <taxon>Methanobacteriota</taxon>
        <taxon>Stenosarchaea group</taxon>
        <taxon>Halobacteria</taxon>
        <taxon>Halobacteriales</taxon>
        <taxon>Natrialbaceae</taxon>
        <taxon>Halosolutus</taxon>
    </lineage>
</organism>
<keyword evidence="3" id="KW-1185">Reference proteome</keyword>
<reference evidence="2 3" key="1">
    <citation type="journal article" date="2019" name="Int. J. Syst. Evol. Microbiol.">
        <title>The Global Catalogue of Microorganisms (GCM) 10K type strain sequencing project: providing services to taxonomists for standard genome sequencing and annotation.</title>
        <authorList>
            <consortium name="The Broad Institute Genomics Platform"/>
            <consortium name="The Broad Institute Genome Sequencing Center for Infectious Disease"/>
            <person name="Wu L."/>
            <person name="Ma J."/>
        </authorList>
    </citation>
    <scope>NUCLEOTIDE SEQUENCE [LARGE SCALE GENOMIC DNA]</scope>
    <source>
        <strain evidence="2 3">WLHS5</strain>
    </source>
</reference>
<comment type="caution">
    <text evidence="2">The sequence shown here is derived from an EMBL/GenBank/DDBJ whole genome shotgun (WGS) entry which is preliminary data.</text>
</comment>